<dbReference type="WBParaSite" id="nRc.2.0.1.t28948-RA">
    <property type="protein sequence ID" value="nRc.2.0.1.t28948-RA"/>
    <property type="gene ID" value="nRc.2.0.1.g28948"/>
</dbReference>
<feature type="compositionally biased region" description="Polar residues" evidence="1">
    <location>
        <begin position="72"/>
        <end position="83"/>
    </location>
</feature>
<sequence length="140" mass="16582">MPKVSYTPPDFTCLPLRSSSPNAATAARRALGFDQMCRDHQILRNQQPYPQYDRDYKERKSGQRLDEMLPLNRQQTPRHQSQPVEPYANHFDRSISRDCTPTMQPTGLWCDAHKSRIHNTEDCVWLKWQNAQQLIWQEFH</sequence>
<protein>
    <submittedName>
        <fullName evidence="3">Uncharacterized protein</fullName>
    </submittedName>
</protein>
<keyword evidence="2" id="KW-1185">Reference proteome</keyword>
<dbReference type="AlphaFoldDB" id="A0A915JS70"/>
<evidence type="ECO:0000256" key="1">
    <source>
        <dbReference type="SAM" id="MobiDB-lite"/>
    </source>
</evidence>
<name>A0A915JS70_ROMCU</name>
<reference evidence="3" key="1">
    <citation type="submission" date="2022-11" db="UniProtKB">
        <authorList>
            <consortium name="WormBaseParasite"/>
        </authorList>
    </citation>
    <scope>IDENTIFICATION</scope>
</reference>
<organism evidence="2 3">
    <name type="scientific">Romanomermis culicivorax</name>
    <name type="common">Nematode worm</name>
    <dbReference type="NCBI Taxonomy" id="13658"/>
    <lineage>
        <taxon>Eukaryota</taxon>
        <taxon>Metazoa</taxon>
        <taxon>Ecdysozoa</taxon>
        <taxon>Nematoda</taxon>
        <taxon>Enoplea</taxon>
        <taxon>Dorylaimia</taxon>
        <taxon>Mermithida</taxon>
        <taxon>Mermithoidea</taxon>
        <taxon>Mermithidae</taxon>
        <taxon>Romanomermis</taxon>
    </lineage>
</organism>
<accession>A0A915JS70</accession>
<feature type="region of interest" description="Disordered" evidence="1">
    <location>
        <begin position="48"/>
        <end position="89"/>
    </location>
</feature>
<dbReference type="Proteomes" id="UP000887565">
    <property type="component" value="Unplaced"/>
</dbReference>
<feature type="compositionally biased region" description="Basic and acidic residues" evidence="1">
    <location>
        <begin position="52"/>
        <end position="67"/>
    </location>
</feature>
<proteinExistence type="predicted"/>
<evidence type="ECO:0000313" key="2">
    <source>
        <dbReference type="Proteomes" id="UP000887565"/>
    </source>
</evidence>
<evidence type="ECO:0000313" key="3">
    <source>
        <dbReference type="WBParaSite" id="nRc.2.0.1.t28948-RA"/>
    </source>
</evidence>